<dbReference type="AlphaFoldDB" id="A0A919AR57"/>
<dbReference type="PANTHER" id="PTHR43739:SF5">
    <property type="entry name" value="EXO-ALPHA-SIALIDASE"/>
    <property type="match status" value="1"/>
</dbReference>
<gene>
    <name evidence="5" type="ORF">GCM10017044_14220</name>
</gene>
<dbReference type="InterPro" id="IPR015943">
    <property type="entry name" value="WD40/YVTN_repeat-like_dom_sf"/>
</dbReference>
<evidence type="ECO:0000256" key="3">
    <source>
        <dbReference type="SAM" id="SignalP"/>
    </source>
</evidence>
<reference evidence="5" key="2">
    <citation type="submission" date="2020-09" db="EMBL/GenBank/DDBJ databases">
        <authorList>
            <person name="Sun Q."/>
            <person name="Kim S."/>
        </authorList>
    </citation>
    <scope>NUCLEOTIDE SEQUENCE</scope>
    <source>
        <strain evidence="5">KCTC 42590</strain>
    </source>
</reference>
<protein>
    <recommendedName>
        <fullName evidence="4">Sortilin N-terminal domain-containing protein</fullName>
    </recommendedName>
</protein>
<evidence type="ECO:0000313" key="5">
    <source>
        <dbReference type="EMBL" id="GHF20505.1"/>
    </source>
</evidence>
<dbReference type="Proteomes" id="UP000630923">
    <property type="component" value="Unassembled WGS sequence"/>
</dbReference>
<feature type="coiled-coil region" evidence="2">
    <location>
        <begin position="1046"/>
        <end position="1073"/>
    </location>
</feature>
<reference evidence="5" key="1">
    <citation type="journal article" date="2014" name="Int. J. Syst. Evol. Microbiol.">
        <title>Complete genome sequence of Corynebacterium casei LMG S-19264T (=DSM 44701T), isolated from a smear-ripened cheese.</title>
        <authorList>
            <consortium name="US DOE Joint Genome Institute (JGI-PGF)"/>
            <person name="Walter F."/>
            <person name="Albersmeier A."/>
            <person name="Kalinowski J."/>
            <person name="Ruckert C."/>
        </authorList>
    </citation>
    <scope>NUCLEOTIDE SEQUENCE</scope>
    <source>
        <strain evidence="5">KCTC 42590</strain>
    </source>
</reference>
<dbReference type="Gene3D" id="2.130.10.10">
    <property type="entry name" value="YVTN repeat-like/Quinoprotein amine dehydrogenase"/>
    <property type="match status" value="4"/>
</dbReference>
<keyword evidence="1" id="KW-0677">Repeat</keyword>
<evidence type="ECO:0000256" key="2">
    <source>
        <dbReference type="SAM" id="Coils"/>
    </source>
</evidence>
<dbReference type="RefSeq" id="WP_191251257.1">
    <property type="nucleotide sequence ID" value="NZ_BNCI01000001.1"/>
</dbReference>
<dbReference type="Pfam" id="PF15902">
    <property type="entry name" value="Sortilin-Vps10"/>
    <property type="match status" value="1"/>
</dbReference>
<evidence type="ECO:0000256" key="1">
    <source>
        <dbReference type="ARBA" id="ARBA00022737"/>
    </source>
</evidence>
<keyword evidence="2" id="KW-0175">Coiled coil</keyword>
<dbReference type="InterPro" id="IPR052025">
    <property type="entry name" value="Xyloglucanase_GH74"/>
</dbReference>
<evidence type="ECO:0000259" key="4">
    <source>
        <dbReference type="Pfam" id="PF15902"/>
    </source>
</evidence>
<dbReference type="GO" id="GO:0010411">
    <property type="term" value="P:xyloglucan metabolic process"/>
    <property type="evidence" value="ECO:0007669"/>
    <property type="project" value="TreeGrafter"/>
</dbReference>
<dbReference type="CDD" id="cd15482">
    <property type="entry name" value="Sialidase_non-viral"/>
    <property type="match status" value="1"/>
</dbReference>
<proteinExistence type="predicted"/>
<evidence type="ECO:0000313" key="6">
    <source>
        <dbReference type="Proteomes" id="UP000630923"/>
    </source>
</evidence>
<dbReference type="InterPro" id="IPR031778">
    <property type="entry name" value="Sortilin_N"/>
</dbReference>
<feature type="chain" id="PRO_5036696239" description="Sortilin N-terminal domain-containing protein" evidence="3">
    <location>
        <begin position="23"/>
        <end position="1083"/>
    </location>
</feature>
<keyword evidence="6" id="KW-1185">Reference proteome</keyword>
<organism evidence="5 6">
    <name type="scientific">Kordiimonas sediminis</name>
    <dbReference type="NCBI Taxonomy" id="1735581"/>
    <lineage>
        <taxon>Bacteria</taxon>
        <taxon>Pseudomonadati</taxon>
        <taxon>Pseudomonadota</taxon>
        <taxon>Alphaproteobacteria</taxon>
        <taxon>Kordiimonadales</taxon>
        <taxon>Kordiimonadaceae</taxon>
        <taxon>Kordiimonas</taxon>
    </lineage>
</organism>
<keyword evidence="3" id="KW-0732">Signal</keyword>
<dbReference type="PANTHER" id="PTHR43739">
    <property type="entry name" value="XYLOGLUCANASE (EUROFUNG)"/>
    <property type="match status" value="1"/>
</dbReference>
<feature type="domain" description="Sortilin N-terminal" evidence="4">
    <location>
        <begin position="125"/>
        <end position="248"/>
    </location>
</feature>
<dbReference type="SUPFAM" id="SSF50939">
    <property type="entry name" value="Sialidases"/>
    <property type="match status" value="2"/>
</dbReference>
<feature type="signal peptide" evidence="3">
    <location>
        <begin position="1"/>
        <end position="22"/>
    </location>
</feature>
<dbReference type="EMBL" id="BNCI01000001">
    <property type="protein sequence ID" value="GHF20505.1"/>
    <property type="molecule type" value="Genomic_DNA"/>
</dbReference>
<dbReference type="InterPro" id="IPR036278">
    <property type="entry name" value="Sialidase_sf"/>
</dbReference>
<accession>A0A919AR57</accession>
<comment type="caution">
    <text evidence="5">The sequence shown here is derived from an EMBL/GenBank/DDBJ whole genome shotgun (WGS) entry which is preliminary data.</text>
</comment>
<sequence>MNSLLKSVALSALVAVSLPATAADTATTESLLPGLKMRSLGPAFMGGRIADIAVDPTRSSTWYVAVGSGGVWKTTNAGVTFTPVFDKEASYSIGSVTIDPKNPDVVWVGTGENVSGRHVGWGDGVYKSLDGGKTWTNMGLKNSQHIGKIMIDPRDSNTVYVAAEGPLWTAGGDRGLYKTTDGGKTWSKSLDINEDTGITDIEFEPGNPDTIYAAAYERRRKVWALMAGGDDSGIYKSTDAGKTWRRIETGLPKNGNVGKIGLAVTPADPNVVYAGIEASSEERGFYRSSDKGESFTKQSDYVAGGTGPHYYQEVYASPHDPNLVYHMDVFLHVTRDGGKTFETLEDGHTKHSDNHALWIDPTDGNHMLVGSDAGLYESYDEGKEWRHFTNMPISQFYKVATDTSVPFFNILGGAQDLGTLYGPSRTTTTDGVRNDDWDVPLGADGYGVDFDPDDPNIMYFMFQEGTLFRHDRRSRENISIWPMPAEGDAPERWNWDSPFMISPHAPNRIYYASQRLWMSDDRGDSWTPISGDLTKNLNRYEMKIDGRVHSVNDLYDTAAMSKYSTLTAITESPLAAGVLYTGSDDGTISVSENGGDSWKTAANLPKVPALYFINDIKASLHDENAVFAVADAHKEGDFSPYVFVSRNRGKSWTNIAGDLPDGTIVWAVEQDHVNPDILYLGTEFGVYVTLNGGENWHKLQGAPTIPFRDVELQRRDGDLVGASFGRGFYILDDVQPLRDIAADNSAIEDGGILPVRDAWWYVPNEPGQAKGAPTRGSDHFEAENPPFGAIITYRVPELPKAGKAARLEREKTLKADGKDIPFPGYDALLAERDVKEASLYIEITDASGNPVKRLPAANKAGLHRTAWDLRYPAPDLVRLQKPSFTPPWVGDPTGPLAAPGTYSAQLVMVSNGDVSKMGPAQQIVVKPVDTLATGTDSSAVSAFQQKVGADLRAATKASKAIADAKTELVKMRKALLETPTADAGLALRMDALDKGLNALTVRLNGNVAYSSLNQSEKPSILTRLGTIAFGHWTTRQEPTKTMTDSYAIAAADFSALKAELKTLTEEQQAVKAALDAAGGPGWH</sequence>
<name>A0A919AR57_9PROT</name>